<dbReference type="NCBIfam" id="TIGR03723">
    <property type="entry name" value="T6A_TsaD_YgjD"/>
    <property type="match status" value="1"/>
</dbReference>
<dbReference type="GO" id="GO:0002949">
    <property type="term" value="P:tRNA threonylcarbamoyladenosine modification"/>
    <property type="evidence" value="ECO:0007669"/>
    <property type="project" value="UniProtKB-UniRule"/>
</dbReference>
<keyword evidence="7" id="KW-0496">Mitochondrion</keyword>
<dbReference type="EMBL" id="KB292298">
    <property type="protein sequence ID" value="ELU17835.1"/>
    <property type="molecule type" value="Genomic_DNA"/>
</dbReference>
<keyword evidence="5 7" id="KW-0012">Acyltransferase</keyword>
<dbReference type="PANTHER" id="PTHR11735:SF6">
    <property type="entry name" value="TRNA N6-ADENOSINE THREONYLCARBAMOYLTRANSFERASE, MITOCHONDRIAL"/>
    <property type="match status" value="1"/>
</dbReference>
<comment type="subcellular location">
    <subcellularLocation>
        <location evidence="7">Mitochondrion</location>
    </subcellularLocation>
</comment>
<dbReference type="InterPro" id="IPR017861">
    <property type="entry name" value="KAE1/TsaD"/>
</dbReference>
<evidence type="ECO:0000313" key="9">
    <source>
        <dbReference type="EMBL" id="ELU17835.1"/>
    </source>
</evidence>
<dbReference type="OrthoDB" id="10259622at2759"/>
<dbReference type="HOGENOM" id="CLU_023208_1_2_1"/>
<dbReference type="PRINTS" id="PR00789">
    <property type="entry name" value="OSIALOPTASE"/>
</dbReference>
<keyword evidence="11" id="KW-1185">Reference proteome</keyword>
<proteinExistence type="inferred from homology"/>
<dbReference type="HAMAP" id="MF_01445">
    <property type="entry name" value="TsaD"/>
    <property type="match status" value="1"/>
</dbReference>
<dbReference type="GO" id="GO:0046872">
    <property type="term" value="F:metal ion binding"/>
    <property type="evidence" value="ECO:0007669"/>
    <property type="project" value="UniProtKB-KW"/>
</dbReference>
<sequence>MYRSLKLSKLKYRRFLPQIGILTPFNWPDTINQYVSSFSAIKTRRQASKRLSNLNVALSSPLWAIKEGCCCRDLSSAGPKQPVVLGIETSCDDTGAAVVNADGEILGEDLNSQTDFHVQFGGIYPNKAGELHSKHISSVVDNALSRAGFMLNDVDAIATTVMPGLAPCLGVGLDYTKQLLRISRKPFIPIHHMEAHALTARMLTEISFPFLVLLVSGGNCLLALARDVDDFLLLGKSLDKAPGDAYDKIARRLNLKDLAACEDMCGGRAVEVMALSGDPLAFPLHHVMSQKISCDFSFSGLQTSFMELIQREEKRHSGALPEQITADICASFQYNILHHLVKRVRRAFLFCEKAGLMPENIVKTLVVSGGVASNQFLRNGMSIASGVHGYQMVCPPPHLCTDNGIMIAWNGVEKYKVGRGFVEDFESVIYEYK</sequence>
<evidence type="ECO:0000256" key="7">
    <source>
        <dbReference type="HAMAP-Rule" id="MF_03179"/>
    </source>
</evidence>
<dbReference type="SUPFAM" id="SSF53067">
    <property type="entry name" value="Actin-like ATPase domain"/>
    <property type="match status" value="1"/>
</dbReference>
<comment type="function">
    <text evidence="7">Required for the formation of a threonylcarbamoyl group on adenosine at position 37 (t(6)A37) in mitochondrial tRNAs that read codons beginning with adenine. Probably involved in the transfer of the threonylcarbamoyl moiety of threonylcarbamoyl-AMP (TC-AMP) to the N6 group of A37. Involved in mitochondrial genome maintenance.</text>
</comment>
<evidence type="ECO:0000313" key="10">
    <source>
        <dbReference type="EnsemblMetazoa" id="CapteP106307"/>
    </source>
</evidence>
<evidence type="ECO:0000259" key="8">
    <source>
        <dbReference type="Pfam" id="PF00814"/>
    </source>
</evidence>
<feature type="domain" description="Gcp-like" evidence="8">
    <location>
        <begin position="104"/>
        <end position="409"/>
    </location>
</feature>
<comment type="subunit">
    <text evidence="7">Homodimer.</text>
</comment>
<comment type="cofactor">
    <cofactor evidence="7">
        <name>a divalent metal cation</name>
        <dbReference type="ChEBI" id="CHEBI:60240"/>
    </cofactor>
    <text evidence="7">Binds 1 divalent metal cation per subunit.</text>
</comment>
<dbReference type="Pfam" id="PF00814">
    <property type="entry name" value="TsaD"/>
    <property type="match status" value="1"/>
</dbReference>
<protein>
    <recommendedName>
        <fullName evidence="1">N(6)-L-threonylcarbamoyladenine synthase</fullName>
        <ecNumber evidence="1">2.3.1.234</ecNumber>
    </recommendedName>
</protein>
<comment type="similarity">
    <text evidence="7">Belongs to the KAE1 / TsaD family.</text>
</comment>
<dbReference type="Gene3D" id="3.30.420.40">
    <property type="match status" value="2"/>
</dbReference>
<reference evidence="11" key="1">
    <citation type="submission" date="2012-12" db="EMBL/GenBank/DDBJ databases">
        <authorList>
            <person name="Hellsten U."/>
            <person name="Grimwood J."/>
            <person name="Chapman J.A."/>
            <person name="Shapiro H."/>
            <person name="Aerts A."/>
            <person name="Otillar R.P."/>
            <person name="Terry A.Y."/>
            <person name="Boore J.L."/>
            <person name="Simakov O."/>
            <person name="Marletaz F."/>
            <person name="Cho S.-J."/>
            <person name="Edsinger-Gonzales E."/>
            <person name="Havlak P."/>
            <person name="Kuo D.-H."/>
            <person name="Larsson T."/>
            <person name="Lv J."/>
            <person name="Arendt D."/>
            <person name="Savage R."/>
            <person name="Osoegawa K."/>
            <person name="de Jong P."/>
            <person name="Lindberg D.R."/>
            <person name="Seaver E.C."/>
            <person name="Weisblat D.A."/>
            <person name="Putnam N.H."/>
            <person name="Grigoriev I.V."/>
            <person name="Rokhsar D.S."/>
        </authorList>
    </citation>
    <scope>NUCLEOTIDE SEQUENCE</scope>
    <source>
        <strain evidence="11">I ESC-2004</strain>
    </source>
</reference>
<organism evidence="9">
    <name type="scientific">Capitella teleta</name>
    <name type="common">Polychaete worm</name>
    <dbReference type="NCBI Taxonomy" id="283909"/>
    <lineage>
        <taxon>Eukaryota</taxon>
        <taxon>Metazoa</taxon>
        <taxon>Spiralia</taxon>
        <taxon>Lophotrochozoa</taxon>
        <taxon>Annelida</taxon>
        <taxon>Polychaeta</taxon>
        <taxon>Sedentaria</taxon>
        <taxon>Scolecida</taxon>
        <taxon>Capitellidae</taxon>
        <taxon>Capitella</taxon>
    </lineage>
</organism>
<dbReference type="GO" id="GO:0005739">
    <property type="term" value="C:mitochondrion"/>
    <property type="evidence" value="ECO:0007669"/>
    <property type="project" value="UniProtKB-SubCell"/>
</dbReference>
<dbReference type="OMA" id="NAAMIGC"/>
<dbReference type="InterPro" id="IPR000905">
    <property type="entry name" value="Gcp-like_dom"/>
</dbReference>
<dbReference type="STRING" id="283909.R7VLR5"/>
<dbReference type="EC" id="2.3.1.234" evidence="1"/>
<comment type="catalytic activity">
    <reaction evidence="6 7">
        <text>L-threonylcarbamoyladenylate + adenosine(37) in tRNA = N(6)-L-threonylcarbamoyladenosine(37) in tRNA + AMP + H(+)</text>
        <dbReference type="Rhea" id="RHEA:37059"/>
        <dbReference type="Rhea" id="RHEA-COMP:10162"/>
        <dbReference type="Rhea" id="RHEA-COMP:10163"/>
        <dbReference type="ChEBI" id="CHEBI:15378"/>
        <dbReference type="ChEBI" id="CHEBI:73682"/>
        <dbReference type="ChEBI" id="CHEBI:74411"/>
        <dbReference type="ChEBI" id="CHEBI:74418"/>
        <dbReference type="ChEBI" id="CHEBI:456215"/>
        <dbReference type="EC" id="2.3.1.234"/>
    </reaction>
</comment>
<evidence type="ECO:0000256" key="6">
    <source>
        <dbReference type="ARBA" id="ARBA00048117"/>
    </source>
</evidence>
<evidence type="ECO:0000256" key="1">
    <source>
        <dbReference type="ARBA" id="ARBA00012156"/>
    </source>
</evidence>
<dbReference type="PANTHER" id="PTHR11735">
    <property type="entry name" value="TRNA N6-ADENOSINE THREONYLCARBAMOYLTRANSFERASE"/>
    <property type="match status" value="1"/>
</dbReference>
<dbReference type="FunCoup" id="R7VLR5">
    <property type="interactions" value="1820"/>
</dbReference>
<dbReference type="EMBL" id="AMQN01003958">
    <property type="status" value="NOT_ANNOTATED_CDS"/>
    <property type="molecule type" value="Genomic_DNA"/>
</dbReference>
<keyword evidence="2 7" id="KW-0808">Transferase</keyword>
<name>R7VLR5_CAPTE</name>
<evidence type="ECO:0000256" key="2">
    <source>
        <dbReference type="ARBA" id="ARBA00022679"/>
    </source>
</evidence>
<keyword evidence="3 7" id="KW-0819">tRNA processing</keyword>
<dbReference type="InterPro" id="IPR022450">
    <property type="entry name" value="TsaD"/>
</dbReference>
<reference evidence="9 11" key="2">
    <citation type="journal article" date="2013" name="Nature">
        <title>Insights into bilaterian evolution from three spiralian genomes.</title>
        <authorList>
            <person name="Simakov O."/>
            <person name="Marletaz F."/>
            <person name="Cho S.J."/>
            <person name="Edsinger-Gonzales E."/>
            <person name="Havlak P."/>
            <person name="Hellsten U."/>
            <person name="Kuo D.H."/>
            <person name="Larsson T."/>
            <person name="Lv J."/>
            <person name="Arendt D."/>
            <person name="Savage R."/>
            <person name="Osoegawa K."/>
            <person name="de Jong P."/>
            <person name="Grimwood J."/>
            <person name="Chapman J.A."/>
            <person name="Shapiro H."/>
            <person name="Aerts A."/>
            <person name="Otillar R.P."/>
            <person name="Terry A.Y."/>
            <person name="Boore J.L."/>
            <person name="Grigoriev I.V."/>
            <person name="Lindberg D.R."/>
            <person name="Seaver E.C."/>
            <person name="Weisblat D.A."/>
            <person name="Putnam N.H."/>
            <person name="Rokhsar D.S."/>
        </authorList>
    </citation>
    <scope>NUCLEOTIDE SEQUENCE</scope>
    <source>
        <strain evidence="9 11">I ESC-2004</strain>
    </source>
</reference>
<evidence type="ECO:0000256" key="5">
    <source>
        <dbReference type="ARBA" id="ARBA00023315"/>
    </source>
</evidence>
<dbReference type="GO" id="GO:0061711">
    <property type="term" value="F:tRNA N(6)-L-threonylcarbamoyladenine synthase activity"/>
    <property type="evidence" value="ECO:0007669"/>
    <property type="project" value="UniProtKB-EC"/>
</dbReference>
<keyword evidence="4 7" id="KW-0479">Metal-binding</keyword>
<dbReference type="AlphaFoldDB" id="R7VLR5"/>
<dbReference type="NCBIfam" id="TIGR00329">
    <property type="entry name" value="gcp_kae1"/>
    <property type="match status" value="1"/>
</dbReference>
<reference evidence="10" key="3">
    <citation type="submission" date="2015-06" db="UniProtKB">
        <authorList>
            <consortium name="EnsemblMetazoa"/>
        </authorList>
    </citation>
    <scope>IDENTIFICATION</scope>
</reference>
<dbReference type="InterPro" id="IPR043129">
    <property type="entry name" value="ATPase_NBD"/>
</dbReference>
<dbReference type="Proteomes" id="UP000014760">
    <property type="component" value="Unassembled WGS sequence"/>
</dbReference>
<evidence type="ECO:0000256" key="3">
    <source>
        <dbReference type="ARBA" id="ARBA00022694"/>
    </source>
</evidence>
<dbReference type="EnsemblMetazoa" id="CapteT106307">
    <property type="protein sequence ID" value="CapteP106307"/>
    <property type="gene ID" value="CapteG106307"/>
</dbReference>
<gene>
    <name evidence="9" type="ORF">CAPTEDRAFT_106307</name>
</gene>
<accession>R7VLR5</accession>
<dbReference type="CDD" id="cd24134">
    <property type="entry name" value="ASKHA_NBD_OSGEPL1_QRI7_euk"/>
    <property type="match status" value="1"/>
</dbReference>
<evidence type="ECO:0000313" key="11">
    <source>
        <dbReference type="Proteomes" id="UP000014760"/>
    </source>
</evidence>
<evidence type="ECO:0000256" key="4">
    <source>
        <dbReference type="ARBA" id="ARBA00022723"/>
    </source>
</evidence>